<dbReference type="SUPFAM" id="SSF102735">
    <property type="entry name" value="Trigger factor ribosome-binding domain"/>
    <property type="match status" value="1"/>
</dbReference>
<keyword evidence="16" id="KW-1185">Reference proteome</keyword>
<dbReference type="GO" id="GO:0003755">
    <property type="term" value="F:peptidyl-prolyl cis-trans isomerase activity"/>
    <property type="evidence" value="ECO:0007669"/>
    <property type="project" value="UniProtKB-UniRule"/>
</dbReference>
<name>A0A1T2KTK0_9GAMM</name>
<dbReference type="Gene3D" id="3.30.70.1050">
    <property type="entry name" value="Trigger factor ribosome-binding domain"/>
    <property type="match status" value="1"/>
</dbReference>
<dbReference type="PANTHER" id="PTHR30560">
    <property type="entry name" value="TRIGGER FACTOR CHAPERONE AND PEPTIDYL-PROLYL CIS/TRANS ISOMERASE"/>
    <property type="match status" value="1"/>
</dbReference>
<keyword evidence="11" id="KW-0963">Cytoplasm</keyword>
<gene>
    <name evidence="11" type="primary">tig</name>
    <name evidence="15" type="ORF">BOW51_08540</name>
</gene>
<keyword evidence="5 11" id="KW-0132">Cell division</keyword>
<evidence type="ECO:0000256" key="2">
    <source>
        <dbReference type="ARBA" id="ARBA00005464"/>
    </source>
</evidence>
<evidence type="ECO:0000256" key="1">
    <source>
        <dbReference type="ARBA" id="ARBA00000971"/>
    </source>
</evidence>
<dbReference type="PANTHER" id="PTHR30560:SF3">
    <property type="entry name" value="TRIGGER FACTOR-LIKE PROTEIN TIG, CHLOROPLASTIC"/>
    <property type="match status" value="1"/>
</dbReference>
<dbReference type="Proteomes" id="UP000190896">
    <property type="component" value="Unassembled WGS sequence"/>
</dbReference>
<dbReference type="HAMAP" id="MF_00303">
    <property type="entry name" value="Trigger_factor_Tig"/>
    <property type="match status" value="1"/>
</dbReference>
<feature type="domain" description="PPIase FKBP-type" evidence="14">
    <location>
        <begin position="161"/>
        <end position="221"/>
    </location>
</feature>
<dbReference type="GO" id="GO:0051083">
    <property type="term" value="P:'de novo' cotranslational protein folding"/>
    <property type="evidence" value="ECO:0007669"/>
    <property type="project" value="TreeGrafter"/>
</dbReference>
<comment type="function">
    <text evidence="11">Involved in protein export. Acts as a chaperone by maintaining the newly synthesized protein in an open conformation. Functions as a peptidyl-prolyl cis-trans isomerase.</text>
</comment>
<evidence type="ECO:0000256" key="10">
    <source>
        <dbReference type="ARBA" id="ARBA00029986"/>
    </source>
</evidence>
<dbReference type="Gene3D" id="3.10.50.40">
    <property type="match status" value="1"/>
</dbReference>
<dbReference type="Pfam" id="PF05698">
    <property type="entry name" value="Trigger_C"/>
    <property type="match status" value="1"/>
</dbReference>
<dbReference type="PIRSF" id="PIRSF003095">
    <property type="entry name" value="Trigger_factor"/>
    <property type="match status" value="1"/>
</dbReference>
<evidence type="ECO:0000313" key="16">
    <source>
        <dbReference type="Proteomes" id="UP000190896"/>
    </source>
</evidence>
<organism evidence="15 16">
    <name type="scientific">Solemya velesiana gill symbiont</name>
    <dbReference type="NCBI Taxonomy" id="1918948"/>
    <lineage>
        <taxon>Bacteria</taxon>
        <taxon>Pseudomonadati</taxon>
        <taxon>Pseudomonadota</taxon>
        <taxon>Gammaproteobacteria</taxon>
        <taxon>sulfur-oxidizing symbionts</taxon>
    </lineage>
</organism>
<reference evidence="15 16" key="1">
    <citation type="submission" date="2016-11" db="EMBL/GenBank/DDBJ databases">
        <title>Mixed transmission modes and dynamic genome evolution in an obligate animal-bacterial symbiosis.</title>
        <authorList>
            <person name="Russell S.L."/>
            <person name="Corbett-Detig R.B."/>
            <person name="Cavanaugh C.M."/>
        </authorList>
    </citation>
    <scope>NUCLEOTIDE SEQUENCE [LARGE SCALE GENOMIC DNA]</scope>
    <source>
        <strain evidence="15">Se-Cadez</strain>
    </source>
</reference>
<dbReference type="SUPFAM" id="SSF54534">
    <property type="entry name" value="FKBP-like"/>
    <property type="match status" value="1"/>
</dbReference>
<evidence type="ECO:0000256" key="6">
    <source>
        <dbReference type="ARBA" id="ARBA00023110"/>
    </source>
</evidence>
<dbReference type="Pfam" id="PF05697">
    <property type="entry name" value="Trigger_N"/>
    <property type="match status" value="1"/>
</dbReference>
<evidence type="ECO:0000256" key="9">
    <source>
        <dbReference type="ARBA" id="ARBA00023306"/>
    </source>
</evidence>
<evidence type="ECO:0000256" key="7">
    <source>
        <dbReference type="ARBA" id="ARBA00023186"/>
    </source>
</evidence>
<dbReference type="InterPro" id="IPR005215">
    <property type="entry name" value="Trig_fac"/>
</dbReference>
<dbReference type="InterPro" id="IPR008881">
    <property type="entry name" value="Trigger_fac_ribosome-bd_bac"/>
</dbReference>
<sequence>MQVSVESSEGLERRMTVELPVEQVNEAVEKRLKEVARTVKMDGFRPGKVPMSVVRKRYSEQVRQEVFGDLVQSTYFQALAQENLQPAGEPVVEPLDKNDDEGMGYTATFEVMSEIALQDISDKSISRPVAEVTDEDFEQMIDKLRNQRVTWNDVERAAQDGDQVTIDFVGKIDGEAFEGGTADGVPLVLGSSSMIDGFESGLVGATADEERTLELQFPEDYRVDTLAGKAATFEVKVTKVAEPVLPELDDVFAKAFGIAEGGVEALHKEVRSNMERELEDKIRSSLKDQAMEVLLEANPIDVPAVLIKQEAEALMQQTRANMAQQGHNAQMDLPAALFEDQAKRRVILGLVIGEVIKANNIELDSDRVRERVEQFAQSYEKPQEVIDYYYSNKQQLASIENVVLEDQVVEWVLEQAKVEDTPTAFAELMAPRANEVSE</sequence>
<dbReference type="RefSeq" id="WP_078487599.1">
    <property type="nucleotide sequence ID" value="NZ_MPRJ01000052.1"/>
</dbReference>
<dbReference type="Pfam" id="PF00254">
    <property type="entry name" value="FKBP_C"/>
    <property type="match status" value="1"/>
</dbReference>
<keyword evidence="6 11" id="KW-0697">Rotamase</keyword>
<comment type="similarity">
    <text evidence="2 11 13">Belongs to the FKBP-type PPIase family. Tig subfamily.</text>
</comment>
<dbReference type="AlphaFoldDB" id="A0A1T2KTK0"/>
<comment type="caution">
    <text evidence="15">The sequence shown here is derived from an EMBL/GenBank/DDBJ whole genome shotgun (WGS) entry which is preliminary data.</text>
</comment>
<keyword evidence="8 11" id="KW-0413">Isomerase</keyword>
<protein>
    <recommendedName>
        <fullName evidence="4 11">Trigger factor</fullName>
        <shortName evidence="11">TF</shortName>
        <ecNumber evidence="3 11">5.2.1.8</ecNumber>
    </recommendedName>
    <alternativeName>
        <fullName evidence="10 11">PPIase</fullName>
    </alternativeName>
</protein>
<dbReference type="EMBL" id="MPRJ01000052">
    <property type="protein sequence ID" value="OOZ36164.1"/>
    <property type="molecule type" value="Genomic_DNA"/>
</dbReference>
<dbReference type="EC" id="5.2.1.8" evidence="3 11"/>
<evidence type="ECO:0000256" key="4">
    <source>
        <dbReference type="ARBA" id="ARBA00016902"/>
    </source>
</evidence>
<dbReference type="GO" id="GO:0043335">
    <property type="term" value="P:protein unfolding"/>
    <property type="evidence" value="ECO:0007669"/>
    <property type="project" value="TreeGrafter"/>
</dbReference>
<evidence type="ECO:0000256" key="13">
    <source>
        <dbReference type="RuleBase" id="RU003914"/>
    </source>
</evidence>
<dbReference type="InterPro" id="IPR037041">
    <property type="entry name" value="Trigger_fac_C_sf"/>
</dbReference>
<evidence type="ECO:0000256" key="11">
    <source>
        <dbReference type="HAMAP-Rule" id="MF_00303"/>
    </source>
</evidence>
<dbReference type="Gene3D" id="1.10.3120.10">
    <property type="entry name" value="Trigger factor, C-terminal domain"/>
    <property type="match status" value="1"/>
</dbReference>
<dbReference type="InterPro" id="IPR046357">
    <property type="entry name" value="PPIase_dom_sf"/>
</dbReference>
<evidence type="ECO:0000256" key="3">
    <source>
        <dbReference type="ARBA" id="ARBA00013194"/>
    </source>
</evidence>
<dbReference type="InterPro" id="IPR001179">
    <property type="entry name" value="PPIase_FKBP_dom"/>
</dbReference>
<dbReference type="InterPro" id="IPR008880">
    <property type="entry name" value="Trigger_fac_C"/>
</dbReference>
<evidence type="ECO:0000256" key="8">
    <source>
        <dbReference type="ARBA" id="ARBA00023235"/>
    </source>
</evidence>
<dbReference type="InterPro" id="IPR027304">
    <property type="entry name" value="Trigger_fact/SurA_dom_sf"/>
</dbReference>
<dbReference type="SUPFAM" id="SSF109998">
    <property type="entry name" value="Triger factor/SurA peptide-binding domain-like"/>
    <property type="match status" value="1"/>
</dbReference>
<dbReference type="GO" id="GO:0051301">
    <property type="term" value="P:cell division"/>
    <property type="evidence" value="ECO:0007669"/>
    <property type="project" value="UniProtKB-KW"/>
</dbReference>
<dbReference type="GO" id="GO:0015031">
    <property type="term" value="P:protein transport"/>
    <property type="evidence" value="ECO:0007669"/>
    <property type="project" value="UniProtKB-UniRule"/>
</dbReference>
<dbReference type="GO" id="GO:0043022">
    <property type="term" value="F:ribosome binding"/>
    <property type="evidence" value="ECO:0007669"/>
    <property type="project" value="TreeGrafter"/>
</dbReference>
<dbReference type="GO" id="GO:0044183">
    <property type="term" value="F:protein folding chaperone"/>
    <property type="evidence" value="ECO:0007669"/>
    <property type="project" value="TreeGrafter"/>
</dbReference>
<accession>A0A1T2KTK0</accession>
<evidence type="ECO:0000313" key="15">
    <source>
        <dbReference type="EMBL" id="OOZ36164.1"/>
    </source>
</evidence>
<dbReference type="FunFam" id="3.10.50.40:FF:000001">
    <property type="entry name" value="Trigger factor"/>
    <property type="match status" value="1"/>
</dbReference>
<evidence type="ECO:0000256" key="5">
    <source>
        <dbReference type="ARBA" id="ARBA00022618"/>
    </source>
</evidence>
<comment type="subcellular location">
    <subcellularLocation>
        <location evidence="11">Cytoplasm</location>
    </subcellularLocation>
    <text evidence="11">About half TF is bound to the ribosome near the polypeptide exit tunnel while the other half is free in the cytoplasm.</text>
</comment>
<evidence type="ECO:0000259" key="14">
    <source>
        <dbReference type="PROSITE" id="PS50059"/>
    </source>
</evidence>
<dbReference type="InterPro" id="IPR036611">
    <property type="entry name" value="Trigger_fac_ribosome-bd_sf"/>
</dbReference>
<comment type="catalytic activity">
    <reaction evidence="1 11 12">
        <text>[protein]-peptidylproline (omega=180) = [protein]-peptidylproline (omega=0)</text>
        <dbReference type="Rhea" id="RHEA:16237"/>
        <dbReference type="Rhea" id="RHEA-COMP:10747"/>
        <dbReference type="Rhea" id="RHEA-COMP:10748"/>
        <dbReference type="ChEBI" id="CHEBI:83833"/>
        <dbReference type="ChEBI" id="CHEBI:83834"/>
        <dbReference type="EC" id="5.2.1.8"/>
    </reaction>
</comment>
<keyword evidence="7 11" id="KW-0143">Chaperone</keyword>
<dbReference type="OrthoDB" id="9767721at2"/>
<dbReference type="GO" id="GO:0005737">
    <property type="term" value="C:cytoplasm"/>
    <property type="evidence" value="ECO:0007669"/>
    <property type="project" value="UniProtKB-SubCell"/>
</dbReference>
<keyword evidence="9 11" id="KW-0131">Cell cycle</keyword>
<evidence type="ECO:0000256" key="12">
    <source>
        <dbReference type="PROSITE-ProRule" id="PRU00277"/>
    </source>
</evidence>
<dbReference type="PROSITE" id="PS50059">
    <property type="entry name" value="FKBP_PPIASE"/>
    <property type="match status" value="1"/>
</dbReference>
<proteinExistence type="inferred from homology"/>
<comment type="domain">
    <text evidence="11">Consists of 3 domains; the N-terminus binds the ribosome, the middle domain has PPIase activity, while the C-terminus has intrinsic chaperone activity on its own.</text>
</comment>
<dbReference type="NCBIfam" id="TIGR00115">
    <property type="entry name" value="tig"/>
    <property type="match status" value="1"/>
</dbReference>